<evidence type="ECO:0000313" key="3">
    <source>
        <dbReference type="Proteomes" id="UP001180536"/>
    </source>
</evidence>
<comment type="caution">
    <text evidence="2">The sequence shown here is derived from an EMBL/GenBank/DDBJ whole genome shotgun (WGS) entry which is preliminary data.</text>
</comment>
<reference evidence="2 3" key="1">
    <citation type="submission" date="2023-07" db="EMBL/GenBank/DDBJ databases">
        <title>Sorghum-associated microbial communities from plants grown in Nebraska, USA.</title>
        <authorList>
            <person name="Schachtman D."/>
        </authorList>
    </citation>
    <scope>NUCLEOTIDE SEQUENCE [LARGE SCALE GENOMIC DNA]</scope>
    <source>
        <strain evidence="2 3">BE310</strain>
    </source>
</reference>
<evidence type="ECO:0000313" key="2">
    <source>
        <dbReference type="EMBL" id="MDR7298864.1"/>
    </source>
</evidence>
<evidence type="ECO:0000256" key="1">
    <source>
        <dbReference type="SAM" id="MobiDB-lite"/>
    </source>
</evidence>
<dbReference type="Proteomes" id="UP001180536">
    <property type="component" value="Unassembled WGS sequence"/>
</dbReference>
<accession>A0ABU1ZE21</accession>
<gene>
    <name evidence="2" type="ORF">J2X16_004232</name>
</gene>
<proteinExistence type="predicted"/>
<organism evidence="2 3">
    <name type="scientific">Pelomonas aquatica</name>
    <dbReference type="NCBI Taxonomy" id="431058"/>
    <lineage>
        <taxon>Bacteria</taxon>
        <taxon>Pseudomonadati</taxon>
        <taxon>Pseudomonadota</taxon>
        <taxon>Betaproteobacteria</taxon>
        <taxon>Burkholderiales</taxon>
        <taxon>Sphaerotilaceae</taxon>
        <taxon>Roseateles</taxon>
    </lineage>
</organism>
<keyword evidence="3" id="KW-1185">Reference proteome</keyword>
<sequence>MNRLQSELQRLYLLPSSHPGEAADGRLINARGELRAMMLELARPAGWDALSRVWQGVQADLGLPAPAIAVSGTDGLQLWFSLQEATSAARAAAFLSQLTARYLAGVAPARLRSMPSATEPSWRAALVPAQQAGSENWSAFVAPDLAPVFADTPWLDIPPSVEGQADLLAKLKSIEPVALDAAIRRLQPLDGPAPEAPPPNAPRAATQPVASPDVDPRRFLQQVLNDETAALPLRIEAAKALLPRS</sequence>
<feature type="region of interest" description="Disordered" evidence="1">
    <location>
        <begin position="188"/>
        <end position="217"/>
    </location>
</feature>
<dbReference type="EMBL" id="JAVDXQ010000006">
    <property type="protein sequence ID" value="MDR7298864.1"/>
    <property type="molecule type" value="Genomic_DNA"/>
</dbReference>
<name>A0ABU1ZE21_9BURK</name>
<dbReference type="RefSeq" id="WP_056875735.1">
    <property type="nucleotide sequence ID" value="NZ_JAVDXQ010000006.1"/>
</dbReference>
<protein>
    <submittedName>
        <fullName evidence="2">Uncharacterized protein</fullName>
    </submittedName>
</protein>